<reference evidence="1" key="1">
    <citation type="submission" date="2023-07" db="EMBL/GenBank/DDBJ databases">
        <authorList>
            <person name="Xia Y."/>
        </authorList>
    </citation>
    <scope>NUCLEOTIDE SEQUENCE</scope>
    <source>
        <strain evidence="1">F</strain>
    </source>
</reference>
<evidence type="ECO:0000313" key="1">
    <source>
        <dbReference type="EMBL" id="WNL49782.1"/>
    </source>
</evidence>
<proteinExistence type="predicted"/>
<organism evidence="1">
    <name type="scientific">Marseillevirus sp</name>
    <dbReference type="NCBI Taxonomy" id="2809551"/>
    <lineage>
        <taxon>Viruses</taxon>
        <taxon>Varidnaviria</taxon>
        <taxon>Bamfordvirae</taxon>
        <taxon>Nucleocytoviricota</taxon>
        <taxon>Megaviricetes</taxon>
        <taxon>Pimascovirales</taxon>
        <taxon>Pimascovirales incertae sedis</taxon>
        <taxon>Marseilleviridae</taxon>
        <taxon>Marseillevirus</taxon>
    </lineage>
</organism>
<sequence length="48" mass="5566">MGIISSLLNIWFSFFRCEICTHNIACAIDHPTYPRTTTYDFEMLPAPK</sequence>
<accession>A0AA96ERL3</accession>
<dbReference type="EMBL" id="OR343188">
    <property type="protein sequence ID" value="WNL49782.1"/>
    <property type="molecule type" value="Genomic_DNA"/>
</dbReference>
<gene>
    <name evidence="1" type="ORF">MarFTMF_266</name>
</gene>
<name>A0AA96ERL3_9VIRU</name>
<protein>
    <submittedName>
        <fullName evidence="1">Uncharacterized protein</fullName>
    </submittedName>
</protein>